<gene>
    <name evidence="1" type="ORF">K6K41_08290</name>
</gene>
<dbReference type="KEGG" id="cmet:K6K41_08290"/>
<evidence type="ECO:0000313" key="2">
    <source>
        <dbReference type="Proteomes" id="UP000825701"/>
    </source>
</evidence>
<keyword evidence="2" id="KW-1185">Reference proteome</keyword>
<dbReference type="RefSeq" id="WP_261404708.1">
    <property type="nucleotide sequence ID" value="NZ_CP081869.1"/>
</dbReference>
<dbReference type="EMBL" id="CP081869">
    <property type="protein sequence ID" value="QZO01431.1"/>
    <property type="molecule type" value="Genomic_DNA"/>
</dbReference>
<dbReference type="AlphaFoldDB" id="A0A9E6RHA0"/>
<reference evidence="1" key="1">
    <citation type="submission" date="2021-08" db="EMBL/GenBank/DDBJ databases">
        <authorList>
            <person name="Zhang H."/>
            <person name="Xu M."/>
            <person name="Yu Z."/>
            <person name="Yang L."/>
            <person name="Cai Y."/>
        </authorList>
    </citation>
    <scope>NUCLEOTIDE SEQUENCE</scope>
    <source>
        <strain evidence="1">CHL1</strain>
    </source>
</reference>
<evidence type="ECO:0000313" key="1">
    <source>
        <dbReference type="EMBL" id="QZO01431.1"/>
    </source>
</evidence>
<name>A0A9E6RHA0_9HYPH</name>
<sequence>MNDEHPFMKRAKFYADERLLSLLVFFICMLNATGADRKIVTAAVATLAFQTFWIWLRMRGERLSESSPTPSTDAG</sequence>
<dbReference type="Proteomes" id="UP000825701">
    <property type="component" value="Chromosome"/>
</dbReference>
<accession>A0A9E6RHA0</accession>
<proteinExistence type="predicted"/>
<organism evidence="1 2">
    <name type="scientific">Chenggangzhangella methanolivorans</name>
    <dbReference type="NCBI Taxonomy" id="1437009"/>
    <lineage>
        <taxon>Bacteria</taxon>
        <taxon>Pseudomonadati</taxon>
        <taxon>Pseudomonadota</taxon>
        <taxon>Alphaproteobacteria</taxon>
        <taxon>Hyphomicrobiales</taxon>
        <taxon>Methylopilaceae</taxon>
        <taxon>Chenggangzhangella</taxon>
    </lineage>
</organism>
<protein>
    <submittedName>
        <fullName evidence="1">Uncharacterized protein</fullName>
    </submittedName>
</protein>